<proteinExistence type="predicted"/>
<evidence type="ECO:0000313" key="1">
    <source>
        <dbReference type="EMBL" id="GMA18616.1"/>
    </source>
</evidence>
<dbReference type="InterPro" id="IPR018561">
    <property type="entry name" value="AosR"/>
</dbReference>
<dbReference type="Proteomes" id="UP001157109">
    <property type="component" value="Unassembled WGS sequence"/>
</dbReference>
<organism evidence="1 2">
    <name type="scientific">Arsenicicoccus piscis</name>
    <dbReference type="NCBI Taxonomy" id="673954"/>
    <lineage>
        <taxon>Bacteria</taxon>
        <taxon>Bacillati</taxon>
        <taxon>Actinomycetota</taxon>
        <taxon>Actinomycetes</taxon>
        <taxon>Micrococcales</taxon>
        <taxon>Intrasporangiaceae</taxon>
        <taxon>Arsenicicoccus</taxon>
    </lineage>
</organism>
<dbReference type="EMBL" id="BSUJ01000001">
    <property type="protein sequence ID" value="GMA18616.1"/>
    <property type="molecule type" value="Genomic_DNA"/>
</dbReference>
<keyword evidence="2" id="KW-1185">Reference proteome</keyword>
<dbReference type="RefSeq" id="WP_241444396.1">
    <property type="nucleotide sequence ID" value="NZ_BSUJ01000001.1"/>
</dbReference>
<comment type="caution">
    <text evidence="1">The sequence shown here is derived from an EMBL/GenBank/DDBJ whole genome shotgun (WGS) entry which is preliminary data.</text>
</comment>
<protein>
    <recommendedName>
        <fullName evidence="3">DUF2017 domain-containing protein</fullName>
    </recommendedName>
</protein>
<dbReference type="Pfam" id="PF09438">
    <property type="entry name" value="DUF2017"/>
    <property type="match status" value="1"/>
</dbReference>
<reference evidence="2" key="1">
    <citation type="journal article" date="2019" name="Int. J. Syst. Evol. Microbiol.">
        <title>The Global Catalogue of Microorganisms (GCM) 10K type strain sequencing project: providing services to taxonomists for standard genome sequencing and annotation.</title>
        <authorList>
            <consortium name="The Broad Institute Genomics Platform"/>
            <consortium name="The Broad Institute Genome Sequencing Center for Infectious Disease"/>
            <person name="Wu L."/>
            <person name="Ma J."/>
        </authorList>
    </citation>
    <scope>NUCLEOTIDE SEQUENCE [LARGE SCALE GENOMIC DNA]</scope>
    <source>
        <strain evidence="2">NBRC 105830</strain>
    </source>
</reference>
<gene>
    <name evidence="1" type="ORF">GCM10025862_06370</name>
</gene>
<name>A0ABQ6HJQ0_9MICO</name>
<evidence type="ECO:0000313" key="2">
    <source>
        <dbReference type="Proteomes" id="UP001157109"/>
    </source>
</evidence>
<accession>A0ABQ6HJQ0</accession>
<evidence type="ECO:0008006" key="3">
    <source>
        <dbReference type="Google" id="ProtNLM"/>
    </source>
</evidence>
<sequence>MAHAFRARKGEIVGKLDADERFLLVHLMDQVRALVEGMSPGLPELTGDPLADAVASIEAEPRVAEEIEDPALRRLFPDARRDDPQAAGEFRRLTETGLRQRKVDQLSRAREVLSRPGTGRKGEDVHLTRAEAAVVTVALTDVRLVLGERLELRTDEDADALQRHLDEAGPDDAKAQSVALYDFLTWVQETLATALVEA</sequence>